<evidence type="ECO:0000256" key="3">
    <source>
        <dbReference type="ARBA" id="ARBA00005708"/>
    </source>
</evidence>
<dbReference type="InterPro" id="IPR006156">
    <property type="entry name" value="Dihydroneopterin_aldolase"/>
</dbReference>
<comment type="function">
    <text evidence="6">Catalyzes the conversion of 7,8-dihydroneopterin to 6-hydroxymethyl-7,8-dihydropterin.</text>
</comment>
<dbReference type="SMART" id="SM00905">
    <property type="entry name" value="FolB"/>
    <property type="match status" value="1"/>
</dbReference>
<dbReference type="InterPro" id="IPR043133">
    <property type="entry name" value="GTP-CH-I_C/QueF"/>
</dbReference>
<evidence type="ECO:0000256" key="6">
    <source>
        <dbReference type="RuleBase" id="RU362079"/>
    </source>
</evidence>
<dbReference type="EC" id="4.1.2.25" evidence="6"/>
<keyword evidence="5 6" id="KW-0456">Lyase</keyword>
<comment type="catalytic activity">
    <reaction evidence="1 6">
        <text>7,8-dihydroneopterin = 6-hydroxymethyl-7,8-dihydropterin + glycolaldehyde</text>
        <dbReference type="Rhea" id="RHEA:10540"/>
        <dbReference type="ChEBI" id="CHEBI:17001"/>
        <dbReference type="ChEBI" id="CHEBI:17071"/>
        <dbReference type="ChEBI" id="CHEBI:44841"/>
        <dbReference type="EC" id="4.1.2.25"/>
    </reaction>
</comment>
<dbReference type="NCBIfam" id="TIGR00525">
    <property type="entry name" value="folB"/>
    <property type="match status" value="1"/>
</dbReference>
<evidence type="ECO:0000259" key="7">
    <source>
        <dbReference type="SMART" id="SM00905"/>
    </source>
</evidence>
<evidence type="ECO:0000256" key="4">
    <source>
        <dbReference type="ARBA" id="ARBA00022909"/>
    </source>
</evidence>
<sequence length="117" mass="13381">MKSFILLENVVFYAYHGVQPHETTVGNEFVINLKLEVNLTDAAQSDSLKDTVSYADIYNDVKEQMQIPSKLLEHVAYRIVRCLKQKYKKIEHVEIKLSKRNPPMGAQLDCASVVLID</sequence>
<dbReference type="GO" id="GO:0005737">
    <property type="term" value="C:cytoplasm"/>
    <property type="evidence" value="ECO:0007669"/>
    <property type="project" value="TreeGrafter"/>
</dbReference>
<evidence type="ECO:0000256" key="5">
    <source>
        <dbReference type="ARBA" id="ARBA00023239"/>
    </source>
</evidence>
<proteinExistence type="inferred from homology"/>
<dbReference type="InterPro" id="IPR006157">
    <property type="entry name" value="FolB_dom"/>
</dbReference>
<evidence type="ECO:0000256" key="1">
    <source>
        <dbReference type="ARBA" id="ARBA00001353"/>
    </source>
</evidence>
<accession>A0A212JIR0</accession>
<dbReference type="PANTHER" id="PTHR42844">
    <property type="entry name" value="DIHYDRONEOPTERIN ALDOLASE 1-RELATED"/>
    <property type="match status" value="1"/>
</dbReference>
<comment type="pathway">
    <text evidence="2 6">Cofactor biosynthesis; tetrahydrofolate biosynthesis; 2-amino-4-hydroxy-6-hydroxymethyl-7,8-dihydropteridine diphosphate from 7,8-dihydroneopterin triphosphate: step 3/4.</text>
</comment>
<dbReference type="Gene3D" id="3.30.1130.10">
    <property type="match status" value="1"/>
</dbReference>
<organism evidence="8">
    <name type="scientific">uncultured Dysgonomonas sp</name>
    <dbReference type="NCBI Taxonomy" id="206096"/>
    <lineage>
        <taxon>Bacteria</taxon>
        <taxon>Pseudomonadati</taxon>
        <taxon>Bacteroidota</taxon>
        <taxon>Bacteroidia</taxon>
        <taxon>Bacteroidales</taxon>
        <taxon>Dysgonomonadaceae</taxon>
        <taxon>Dysgonomonas</taxon>
        <taxon>environmental samples</taxon>
    </lineage>
</organism>
<evidence type="ECO:0000313" key="8">
    <source>
        <dbReference type="EMBL" id="SBV99291.1"/>
    </source>
</evidence>
<dbReference type="SUPFAM" id="SSF55620">
    <property type="entry name" value="Tetrahydrobiopterin biosynthesis enzymes-like"/>
    <property type="match status" value="1"/>
</dbReference>
<dbReference type="AlphaFoldDB" id="A0A212JIR0"/>
<name>A0A212JIR0_9BACT</name>
<dbReference type="EMBL" id="FLUL01000001">
    <property type="protein sequence ID" value="SBV99291.1"/>
    <property type="molecule type" value="Genomic_DNA"/>
</dbReference>
<comment type="similarity">
    <text evidence="3 6">Belongs to the DHNA family.</text>
</comment>
<feature type="domain" description="Dihydroneopterin aldolase/epimerase" evidence="7">
    <location>
        <begin position="5"/>
        <end position="117"/>
    </location>
</feature>
<keyword evidence="4 6" id="KW-0289">Folate biosynthesis</keyword>
<dbReference type="PANTHER" id="PTHR42844:SF1">
    <property type="entry name" value="DIHYDRONEOPTERIN ALDOLASE 1-RELATED"/>
    <property type="match status" value="1"/>
</dbReference>
<reference evidence="8" key="1">
    <citation type="submission" date="2016-04" db="EMBL/GenBank/DDBJ databases">
        <authorList>
            <person name="Evans L.H."/>
            <person name="Alamgir A."/>
            <person name="Owens N."/>
            <person name="Weber N.D."/>
            <person name="Virtaneva K."/>
            <person name="Barbian K."/>
            <person name="Babar A."/>
            <person name="Rosenke K."/>
        </authorList>
    </citation>
    <scope>NUCLEOTIDE SEQUENCE</scope>
    <source>
        <strain evidence="8">86-2</strain>
    </source>
</reference>
<gene>
    <name evidence="8" type="ORF">KL86DYS2_11621</name>
</gene>
<dbReference type="GO" id="GO:0004150">
    <property type="term" value="F:dihydroneopterin aldolase activity"/>
    <property type="evidence" value="ECO:0007669"/>
    <property type="project" value="UniProtKB-UniRule"/>
</dbReference>
<dbReference type="RefSeq" id="WP_296948984.1">
    <property type="nucleotide sequence ID" value="NZ_LT599021.1"/>
</dbReference>
<dbReference type="GO" id="GO:0046654">
    <property type="term" value="P:tetrahydrofolate biosynthetic process"/>
    <property type="evidence" value="ECO:0007669"/>
    <property type="project" value="UniProtKB-UniRule"/>
</dbReference>
<protein>
    <recommendedName>
        <fullName evidence="6">7,8-dihydroneopterin aldolase</fullName>
        <ecNumber evidence="6">4.1.2.25</ecNumber>
    </recommendedName>
</protein>
<dbReference type="NCBIfam" id="TIGR00526">
    <property type="entry name" value="folB_dom"/>
    <property type="match status" value="1"/>
</dbReference>
<dbReference type="Pfam" id="PF02152">
    <property type="entry name" value="FolB"/>
    <property type="match status" value="1"/>
</dbReference>
<dbReference type="UniPathway" id="UPA00077">
    <property type="reaction ID" value="UER00154"/>
</dbReference>
<dbReference type="GO" id="GO:0046656">
    <property type="term" value="P:folic acid biosynthetic process"/>
    <property type="evidence" value="ECO:0007669"/>
    <property type="project" value="UniProtKB-UniRule"/>
</dbReference>
<evidence type="ECO:0000256" key="2">
    <source>
        <dbReference type="ARBA" id="ARBA00005013"/>
    </source>
</evidence>